<evidence type="ECO:0000313" key="1">
    <source>
        <dbReference type="EMBL" id="QDT90268.1"/>
    </source>
</evidence>
<accession>A0A517VB94</accession>
<dbReference type="OrthoDB" id="100605at2"/>
<evidence type="ECO:0000313" key="2">
    <source>
        <dbReference type="Proteomes" id="UP000316855"/>
    </source>
</evidence>
<proteinExistence type="predicted"/>
<organism evidence="1 2">
    <name type="scientific">Gimesia algae</name>
    <dbReference type="NCBI Taxonomy" id="2527971"/>
    <lineage>
        <taxon>Bacteria</taxon>
        <taxon>Pseudomonadati</taxon>
        <taxon>Planctomycetota</taxon>
        <taxon>Planctomycetia</taxon>
        <taxon>Planctomycetales</taxon>
        <taxon>Planctomycetaceae</taxon>
        <taxon>Gimesia</taxon>
    </lineage>
</organism>
<dbReference type="Proteomes" id="UP000316855">
    <property type="component" value="Chromosome"/>
</dbReference>
<dbReference type="KEGG" id="gax:Pan161_19180"/>
<gene>
    <name evidence="1" type="ORF">Pan161_19180</name>
</gene>
<dbReference type="EMBL" id="CP036343">
    <property type="protein sequence ID" value="QDT90268.1"/>
    <property type="molecule type" value="Genomic_DNA"/>
</dbReference>
<keyword evidence="2" id="KW-1185">Reference proteome</keyword>
<protein>
    <submittedName>
        <fullName evidence="1">Uncharacterized protein</fullName>
    </submittedName>
</protein>
<sequence length="276" mass="31329">MKTIHRVSFTPELWQLEQLRDLGLDVEGSQSSLVRLVAFDIEESHPAWPEVASLIKDWKMGDVIMMKFTRSELNQARSLRMQSDWYHGYPQPDDDLGYLSTSFDLSEYCEKCGIGKRQVAPIQMKHEPKWGRKNILQLHWLYDEFFVIPDVWESVFQTSGVGCQPVIQYKTGQVLQSVVQLDLKASGKSGLRLSKDQPCETCVSCGRTKYLSINKGLFPALTEPPAGPILKTQEYFGSGASAWKAIIVSSELCQNIRDHKLNGVRFIPCEQHMGTN</sequence>
<reference evidence="1 2" key="1">
    <citation type="submission" date="2019-02" db="EMBL/GenBank/DDBJ databases">
        <title>Deep-cultivation of Planctomycetes and their phenomic and genomic characterization uncovers novel biology.</title>
        <authorList>
            <person name="Wiegand S."/>
            <person name="Jogler M."/>
            <person name="Boedeker C."/>
            <person name="Pinto D."/>
            <person name="Vollmers J."/>
            <person name="Rivas-Marin E."/>
            <person name="Kohn T."/>
            <person name="Peeters S.H."/>
            <person name="Heuer A."/>
            <person name="Rast P."/>
            <person name="Oberbeckmann S."/>
            <person name="Bunk B."/>
            <person name="Jeske O."/>
            <person name="Meyerdierks A."/>
            <person name="Storesund J.E."/>
            <person name="Kallscheuer N."/>
            <person name="Luecker S."/>
            <person name="Lage O.M."/>
            <person name="Pohl T."/>
            <person name="Merkel B.J."/>
            <person name="Hornburger P."/>
            <person name="Mueller R.-W."/>
            <person name="Bruemmer F."/>
            <person name="Labrenz M."/>
            <person name="Spormann A.M."/>
            <person name="Op den Camp H."/>
            <person name="Overmann J."/>
            <person name="Amann R."/>
            <person name="Jetten M.S.M."/>
            <person name="Mascher T."/>
            <person name="Medema M.H."/>
            <person name="Devos D.P."/>
            <person name="Kaster A.-K."/>
            <person name="Ovreas L."/>
            <person name="Rohde M."/>
            <person name="Galperin M.Y."/>
            <person name="Jogler C."/>
        </authorList>
    </citation>
    <scope>NUCLEOTIDE SEQUENCE [LARGE SCALE GENOMIC DNA]</scope>
    <source>
        <strain evidence="1 2">Pan161</strain>
    </source>
</reference>
<dbReference type="AlphaFoldDB" id="A0A517VB94"/>
<name>A0A517VB94_9PLAN</name>
<dbReference type="RefSeq" id="WP_145226088.1">
    <property type="nucleotide sequence ID" value="NZ_CP036343.1"/>
</dbReference>